<keyword evidence="2" id="KW-1185">Reference proteome</keyword>
<accession>A0A2G4YT85</accession>
<dbReference type="PANTHER" id="PTHR30087:SF1">
    <property type="entry name" value="HYPOTHETICAL CYTOSOLIC PROTEIN"/>
    <property type="match status" value="1"/>
</dbReference>
<dbReference type="InParanoid" id="A0A2G4YT85"/>
<dbReference type="Pfam" id="PF04463">
    <property type="entry name" value="2-thiour_desulf"/>
    <property type="match status" value="1"/>
</dbReference>
<evidence type="ECO:0000313" key="2">
    <source>
        <dbReference type="Proteomes" id="UP000229730"/>
    </source>
</evidence>
<sequence>MTKARAKILISSCLLGHKVRYDGGDKYMASPLLEKWQAEDRLVPVCPEMVGGLPAPRPAAEIRTGDGEDVLREQAQVFDAQGTDHTEAFIRGAERALTLARENGCQYAILTEYSPSCGSAQIYNGQFDGTRRQGKGVTAALLEQHGIQVYSSENFQDLQKELDI</sequence>
<gene>
    <name evidence="1" type="ORF">CRD36_02290</name>
</gene>
<evidence type="ECO:0000313" key="1">
    <source>
        <dbReference type="EMBL" id="PHZ85544.1"/>
    </source>
</evidence>
<dbReference type="OrthoDB" id="495783at2"/>
<protein>
    <submittedName>
        <fullName evidence="1">Purine-nucleoside phosphorylase</fullName>
    </submittedName>
</protein>
<reference evidence="1 2" key="1">
    <citation type="submission" date="2017-10" db="EMBL/GenBank/DDBJ databases">
        <title>Frigbacter circumglobatus gen. nov. sp. nov., isolated from sediment cultured in situ.</title>
        <authorList>
            <person name="Zhao Z."/>
        </authorList>
    </citation>
    <scope>NUCLEOTIDE SEQUENCE [LARGE SCALE GENOMIC DNA]</scope>
    <source>
        <strain evidence="1 2">ZYL</strain>
    </source>
</reference>
<proteinExistence type="predicted"/>
<dbReference type="PANTHER" id="PTHR30087">
    <property type="entry name" value="INNER MEMBRANE PROTEIN"/>
    <property type="match status" value="1"/>
</dbReference>
<name>A0A2G4YT85_9PROT</name>
<comment type="caution">
    <text evidence="1">The sequence shown here is derived from an EMBL/GenBank/DDBJ whole genome shotgun (WGS) entry which is preliminary data.</text>
</comment>
<dbReference type="AlphaFoldDB" id="A0A2G4YT85"/>
<dbReference type="Proteomes" id="UP000229730">
    <property type="component" value="Unassembled WGS sequence"/>
</dbReference>
<dbReference type="EMBL" id="PDEM01000009">
    <property type="protein sequence ID" value="PHZ85544.1"/>
    <property type="molecule type" value="Genomic_DNA"/>
</dbReference>
<dbReference type="InterPro" id="IPR007553">
    <property type="entry name" value="2-thiour_desulf"/>
</dbReference>
<organism evidence="1 2">
    <name type="scientific">Paremcibacter congregatus</name>
    <dbReference type="NCBI Taxonomy" id="2043170"/>
    <lineage>
        <taxon>Bacteria</taxon>
        <taxon>Pseudomonadati</taxon>
        <taxon>Pseudomonadota</taxon>
        <taxon>Alphaproteobacteria</taxon>
        <taxon>Emcibacterales</taxon>
        <taxon>Emcibacteraceae</taxon>
        <taxon>Paremcibacter</taxon>
    </lineage>
</organism>